<reference evidence="2 3" key="1">
    <citation type="journal article" date="2013" name="Proc. Natl. Acad. Sci. U.S.A.">
        <title>Genome of an arbuscular mycorrhizal fungus provides insight into the oldest plant symbiosis.</title>
        <authorList>
            <person name="Tisserant E."/>
            <person name="Malbreil M."/>
            <person name="Kuo A."/>
            <person name="Kohler A."/>
            <person name="Symeonidi A."/>
            <person name="Balestrini R."/>
            <person name="Charron P."/>
            <person name="Duensing N."/>
            <person name="Frei Dit Frey N."/>
            <person name="Gianinazzi-Pearson V."/>
            <person name="Gilbert L.B."/>
            <person name="Handa Y."/>
            <person name="Herr J.R."/>
            <person name="Hijri M."/>
            <person name="Koul R."/>
            <person name="Kawaguchi M."/>
            <person name="Krajinski F."/>
            <person name="Lammers P.J."/>
            <person name="Masclaux F.G."/>
            <person name="Murat C."/>
            <person name="Morin E."/>
            <person name="Ndikumana S."/>
            <person name="Pagni M."/>
            <person name="Petitpierre D."/>
            <person name="Requena N."/>
            <person name="Rosikiewicz P."/>
            <person name="Riley R."/>
            <person name="Saito K."/>
            <person name="San Clemente H."/>
            <person name="Shapiro H."/>
            <person name="van Tuinen D."/>
            <person name="Becard G."/>
            <person name="Bonfante P."/>
            <person name="Paszkowski U."/>
            <person name="Shachar-Hill Y.Y."/>
            <person name="Tuskan G.A."/>
            <person name="Young P.W."/>
            <person name="Sanders I.R."/>
            <person name="Henrissat B."/>
            <person name="Rensing S.A."/>
            <person name="Grigoriev I.V."/>
            <person name="Corradi N."/>
            <person name="Roux C."/>
            <person name="Martin F."/>
        </authorList>
    </citation>
    <scope>NUCLEOTIDE SEQUENCE [LARGE SCALE GENOMIC DNA]</scope>
    <source>
        <strain evidence="2 3">DAOM 197198</strain>
    </source>
</reference>
<name>A0A2P4PKL2_RHIID</name>
<feature type="transmembrane region" description="Helical" evidence="1">
    <location>
        <begin position="12"/>
        <end position="36"/>
    </location>
</feature>
<dbReference type="AlphaFoldDB" id="A0A2P4PKL2"/>
<evidence type="ECO:0000256" key="1">
    <source>
        <dbReference type="SAM" id="Phobius"/>
    </source>
</evidence>
<dbReference type="Proteomes" id="UP000018888">
    <property type="component" value="Unassembled WGS sequence"/>
</dbReference>
<dbReference type="EMBL" id="AUPC02000203">
    <property type="protein sequence ID" value="POG65939.1"/>
    <property type="molecule type" value="Genomic_DNA"/>
</dbReference>
<reference evidence="2 3" key="2">
    <citation type="journal article" date="2018" name="New Phytol.">
        <title>High intraspecific genome diversity in the model arbuscular mycorrhizal symbiont Rhizophagus irregularis.</title>
        <authorList>
            <person name="Chen E.C.H."/>
            <person name="Morin E."/>
            <person name="Beaudet D."/>
            <person name="Noel J."/>
            <person name="Yildirir G."/>
            <person name="Ndikumana S."/>
            <person name="Charron P."/>
            <person name="St-Onge C."/>
            <person name="Giorgi J."/>
            <person name="Kruger M."/>
            <person name="Marton T."/>
            <person name="Ropars J."/>
            <person name="Grigoriev I.V."/>
            <person name="Hainaut M."/>
            <person name="Henrissat B."/>
            <person name="Roux C."/>
            <person name="Martin F."/>
            <person name="Corradi N."/>
        </authorList>
    </citation>
    <scope>NUCLEOTIDE SEQUENCE [LARGE SCALE GENOMIC DNA]</scope>
    <source>
        <strain evidence="2 3">DAOM 197198</strain>
    </source>
</reference>
<keyword evidence="3" id="KW-1185">Reference proteome</keyword>
<feature type="transmembrane region" description="Helical" evidence="1">
    <location>
        <begin position="56"/>
        <end position="74"/>
    </location>
</feature>
<organism evidence="2 3">
    <name type="scientific">Rhizophagus irregularis (strain DAOM 181602 / DAOM 197198 / MUCL 43194)</name>
    <name type="common">Arbuscular mycorrhizal fungus</name>
    <name type="synonym">Glomus intraradices</name>
    <dbReference type="NCBI Taxonomy" id="747089"/>
    <lineage>
        <taxon>Eukaryota</taxon>
        <taxon>Fungi</taxon>
        <taxon>Fungi incertae sedis</taxon>
        <taxon>Mucoromycota</taxon>
        <taxon>Glomeromycotina</taxon>
        <taxon>Glomeromycetes</taxon>
        <taxon>Glomerales</taxon>
        <taxon>Glomeraceae</taxon>
        <taxon>Rhizophagus</taxon>
    </lineage>
</organism>
<accession>A0A2P4PKL2</accession>
<protein>
    <submittedName>
        <fullName evidence="2">Uncharacterized protein</fullName>
    </submittedName>
</protein>
<keyword evidence="1" id="KW-0812">Transmembrane</keyword>
<proteinExistence type="predicted"/>
<keyword evidence="1" id="KW-0472">Membrane</keyword>
<evidence type="ECO:0000313" key="2">
    <source>
        <dbReference type="EMBL" id="POG65939.1"/>
    </source>
</evidence>
<gene>
    <name evidence="2" type="ORF">GLOIN_2v1662252</name>
</gene>
<comment type="caution">
    <text evidence="2">The sequence shown here is derived from an EMBL/GenBank/DDBJ whole genome shotgun (WGS) entry which is preliminary data.</text>
</comment>
<sequence>MTKIFGTGHVIITGGICSTLSFINEFFLSFILNHISKNFVNSFNFIISKSYFYNQIYWQIFVLMQPTFLLPPILTRF</sequence>
<evidence type="ECO:0000313" key="3">
    <source>
        <dbReference type="Proteomes" id="UP000018888"/>
    </source>
</evidence>
<keyword evidence="1" id="KW-1133">Transmembrane helix</keyword>